<keyword evidence="9 10" id="KW-0066">ATP synthesis</keyword>
<keyword evidence="7 10" id="KW-0472">Membrane</keyword>
<organism evidence="11 12">
    <name type="scientific">Candidatus Cerribacteria bacterium 'Amazon FNV 2010 28 9'</name>
    <dbReference type="NCBI Taxonomy" id="2081795"/>
    <lineage>
        <taxon>Bacteria</taxon>
        <taxon>Candidatus Cerribacteria</taxon>
    </lineage>
</organism>
<comment type="similarity">
    <text evidence="3 10">Belongs to the ATPase gamma chain family.</text>
</comment>
<evidence type="ECO:0000313" key="11">
    <source>
        <dbReference type="EMBL" id="PWU22655.1"/>
    </source>
</evidence>
<keyword evidence="8 10" id="KW-0139">CF(1)</keyword>
<evidence type="ECO:0000256" key="7">
    <source>
        <dbReference type="ARBA" id="ARBA00023136"/>
    </source>
</evidence>
<reference evidence="11 12" key="1">
    <citation type="submission" date="2018-02" db="EMBL/GenBank/DDBJ databases">
        <title>Genomic Reconstructions from Amazon Rainforest and Pasture Soil Reveal Novel Insights into the Physiology of Candidate Phyla in Tropical Sites.</title>
        <authorList>
            <person name="Kroeger M.E."/>
            <person name="Delmont T."/>
            <person name="Eren A.M."/>
            <person name="Guo J."/>
            <person name="Meyer K.M."/>
            <person name="Khan K."/>
            <person name="Rodrigues J.L.M."/>
            <person name="Bohannan B.J.M."/>
            <person name="Tringe S."/>
            <person name="Borges C.D."/>
            <person name="Tiedje J."/>
            <person name="Tsai S.M."/>
            <person name="Nusslein K."/>
        </authorList>
    </citation>
    <scope>NUCLEOTIDE SEQUENCE [LARGE SCALE GENOMIC DNA]</scope>
    <source>
        <strain evidence="11">Amazon FNV 2010 28 9</strain>
    </source>
</reference>
<protein>
    <recommendedName>
        <fullName evidence="10">ATP synthase gamma chain</fullName>
    </recommendedName>
    <alternativeName>
        <fullName evidence="10">ATP synthase F1 sector gamma subunit</fullName>
    </alternativeName>
    <alternativeName>
        <fullName evidence="10">F-ATPase gamma subunit</fullName>
    </alternativeName>
</protein>
<evidence type="ECO:0000256" key="10">
    <source>
        <dbReference type="HAMAP-Rule" id="MF_00815"/>
    </source>
</evidence>
<comment type="subcellular location">
    <subcellularLocation>
        <location evidence="10">Cell membrane</location>
        <topology evidence="10">Peripheral membrane protein</topology>
    </subcellularLocation>
    <subcellularLocation>
        <location evidence="2">Membrane</location>
        <topology evidence="2">Peripheral membrane protein</topology>
    </subcellularLocation>
</comment>
<dbReference type="GO" id="GO:0045259">
    <property type="term" value="C:proton-transporting ATP synthase complex"/>
    <property type="evidence" value="ECO:0007669"/>
    <property type="project" value="UniProtKB-KW"/>
</dbReference>
<evidence type="ECO:0000256" key="2">
    <source>
        <dbReference type="ARBA" id="ARBA00004170"/>
    </source>
</evidence>
<comment type="caution">
    <text evidence="11">The sequence shown here is derived from an EMBL/GenBank/DDBJ whole genome shotgun (WGS) entry which is preliminary data.</text>
</comment>
<dbReference type="GO" id="GO:0042777">
    <property type="term" value="P:proton motive force-driven plasma membrane ATP synthesis"/>
    <property type="evidence" value="ECO:0007669"/>
    <property type="project" value="UniProtKB-UniRule"/>
</dbReference>
<sequence>MAQTRLIKSRIKSATNIAKITKAMEMVSASKMRKAQSQALASRPYTHKLMEMLHTLAGSTDPSLHPLLRVGNPDAPVCIVLISTDRGLAGSLNANLFRSTFQAVSEYPNVVFITVGKKAKEFALKTGKRIIGEFIGLPDSLTLADVLPISHLIQETFLKDECSMVKTVHMQFVSTLTQKPEVTQLLPIAATVIPSEVEGSVKKEYVFEPSPQEMLGFLLPFYAENGFYQTMLEAKASEHSARMVAMKNASDNAKDIVSSLKLEYNKSRQASITTELLDITTASMTV</sequence>
<dbReference type="PANTHER" id="PTHR11693">
    <property type="entry name" value="ATP SYNTHASE GAMMA CHAIN"/>
    <property type="match status" value="1"/>
</dbReference>
<evidence type="ECO:0000256" key="8">
    <source>
        <dbReference type="ARBA" id="ARBA00023196"/>
    </source>
</evidence>
<dbReference type="GO" id="GO:0005524">
    <property type="term" value="F:ATP binding"/>
    <property type="evidence" value="ECO:0007669"/>
    <property type="project" value="UniProtKB-UniRule"/>
</dbReference>
<evidence type="ECO:0000313" key="12">
    <source>
        <dbReference type="Proteomes" id="UP000246104"/>
    </source>
</evidence>
<keyword evidence="6 10" id="KW-0406">Ion transport</keyword>
<dbReference type="GO" id="GO:0046933">
    <property type="term" value="F:proton-transporting ATP synthase activity, rotational mechanism"/>
    <property type="evidence" value="ECO:0007669"/>
    <property type="project" value="UniProtKB-UniRule"/>
</dbReference>
<dbReference type="HAMAP" id="MF_00815">
    <property type="entry name" value="ATP_synth_gamma_bact"/>
    <property type="match status" value="1"/>
</dbReference>
<dbReference type="Proteomes" id="UP000246104">
    <property type="component" value="Unassembled WGS sequence"/>
</dbReference>
<dbReference type="InterPro" id="IPR035968">
    <property type="entry name" value="ATP_synth_F1_ATPase_gsu"/>
</dbReference>
<dbReference type="CDD" id="cd12151">
    <property type="entry name" value="F1-ATPase_gamma"/>
    <property type="match status" value="1"/>
</dbReference>
<dbReference type="Pfam" id="PF00231">
    <property type="entry name" value="ATP-synt"/>
    <property type="match status" value="1"/>
</dbReference>
<dbReference type="PRINTS" id="PR00126">
    <property type="entry name" value="ATPASEGAMMA"/>
</dbReference>
<evidence type="ECO:0000256" key="4">
    <source>
        <dbReference type="ARBA" id="ARBA00022448"/>
    </source>
</evidence>
<gene>
    <name evidence="10 11" type="primary">atpG</name>
    <name evidence="11" type="ORF">C5B42_05445</name>
</gene>
<evidence type="ECO:0000256" key="3">
    <source>
        <dbReference type="ARBA" id="ARBA00007681"/>
    </source>
</evidence>
<keyword evidence="10" id="KW-1003">Cell membrane</keyword>
<dbReference type="Gene3D" id="1.10.287.80">
    <property type="entry name" value="ATP synthase, gamma subunit, helix hairpin domain"/>
    <property type="match status" value="1"/>
</dbReference>
<accession>A0A317JPZ6</accession>
<comment type="subunit">
    <text evidence="10">F-type ATPases have 2 components, CF(1) - the catalytic core - and CF(0) - the membrane proton channel. CF(1) has five subunits: alpha(3), beta(3), gamma(1), delta(1), epsilon(1). CF(0) has three main subunits: a, b and c.</text>
</comment>
<comment type="function">
    <text evidence="1 10">Produces ATP from ADP in the presence of a proton gradient across the membrane. The gamma chain is believed to be important in regulating ATPase activity and the flow of protons through the CF(0) complex.</text>
</comment>
<keyword evidence="5 10" id="KW-0375">Hydrogen ion transport</keyword>
<name>A0A317JPZ6_9BACT</name>
<dbReference type="GO" id="GO:0005886">
    <property type="term" value="C:plasma membrane"/>
    <property type="evidence" value="ECO:0007669"/>
    <property type="project" value="UniProtKB-SubCell"/>
</dbReference>
<dbReference type="PANTHER" id="PTHR11693:SF22">
    <property type="entry name" value="ATP SYNTHASE SUBUNIT GAMMA, MITOCHONDRIAL"/>
    <property type="match status" value="1"/>
</dbReference>
<keyword evidence="4 10" id="KW-0813">Transport</keyword>
<dbReference type="Gene3D" id="3.40.1380.10">
    <property type="match status" value="1"/>
</dbReference>
<dbReference type="InterPro" id="IPR000131">
    <property type="entry name" value="ATP_synth_F1_gsu"/>
</dbReference>
<evidence type="ECO:0000256" key="6">
    <source>
        <dbReference type="ARBA" id="ARBA00023065"/>
    </source>
</evidence>
<dbReference type="SUPFAM" id="SSF52943">
    <property type="entry name" value="ATP synthase (F1-ATPase), gamma subunit"/>
    <property type="match status" value="1"/>
</dbReference>
<evidence type="ECO:0000256" key="9">
    <source>
        <dbReference type="ARBA" id="ARBA00023310"/>
    </source>
</evidence>
<dbReference type="NCBIfam" id="TIGR01146">
    <property type="entry name" value="ATPsyn_F1gamma"/>
    <property type="match status" value="1"/>
</dbReference>
<dbReference type="AlphaFoldDB" id="A0A317JPZ6"/>
<evidence type="ECO:0000256" key="1">
    <source>
        <dbReference type="ARBA" id="ARBA00003456"/>
    </source>
</evidence>
<proteinExistence type="inferred from homology"/>
<dbReference type="EMBL" id="PSRQ01000059">
    <property type="protein sequence ID" value="PWU22655.1"/>
    <property type="molecule type" value="Genomic_DNA"/>
</dbReference>
<evidence type="ECO:0000256" key="5">
    <source>
        <dbReference type="ARBA" id="ARBA00022781"/>
    </source>
</evidence>